<dbReference type="EMBL" id="AJWJ01000283">
    <property type="protein sequence ID" value="KAF2072404.1"/>
    <property type="molecule type" value="Genomic_DNA"/>
</dbReference>
<keyword evidence="8" id="KW-1185">Reference proteome</keyword>
<keyword evidence="5" id="KW-0560">Oxidoreductase</keyword>
<feature type="domain" description="Extradiol ring-cleavage dioxygenase class III enzyme subunit B" evidence="6">
    <location>
        <begin position="13"/>
        <end position="258"/>
    </location>
</feature>
<protein>
    <recommendedName>
        <fullName evidence="6">Extradiol ring-cleavage dioxygenase class III enzyme subunit B domain-containing protein</fullName>
    </recommendedName>
</protein>
<organism evidence="7 8">
    <name type="scientific">Polysphondylium violaceum</name>
    <dbReference type="NCBI Taxonomy" id="133409"/>
    <lineage>
        <taxon>Eukaryota</taxon>
        <taxon>Amoebozoa</taxon>
        <taxon>Evosea</taxon>
        <taxon>Eumycetozoa</taxon>
        <taxon>Dictyostelia</taxon>
        <taxon>Dictyosteliales</taxon>
        <taxon>Dictyosteliaceae</taxon>
        <taxon>Polysphondylium</taxon>
    </lineage>
</organism>
<dbReference type="Gene3D" id="3.40.830.10">
    <property type="entry name" value="LigB-like"/>
    <property type="match status" value="1"/>
</dbReference>
<dbReference type="AlphaFoldDB" id="A0A8J4V635"/>
<evidence type="ECO:0000256" key="4">
    <source>
        <dbReference type="ARBA" id="ARBA00022833"/>
    </source>
</evidence>
<keyword evidence="3" id="KW-0479">Metal-binding</keyword>
<dbReference type="Pfam" id="PF02900">
    <property type="entry name" value="LigB"/>
    <property type="match status" value="1"/>
</dbReference>
<dbReference type="PANTHER" id="PTHR30096">
    <property type="entry name" value="4,5-DOPA DIOXYGENASE EXTRADIOL-LIKE PROTEIN"/>
    <property type="match status" value="1"/>
</dbReference>
<dbReference type="InterPro" id="IPR004183">
    <property type="entry name" value="Xdiol_dOase_suB"/>
</dbReference>
<comment type="cofactor">
    <cofactor evidence="1">
        <name>Zn(2+)</name>
        <dbReference type="ChEBI" id="CHEBI:29105"/>
    </cofactor>
</comment>
<dbReference type="GO" id="GO:0016702">
    <property type="term" value="F:oxidoreductase activity, acting on single donors with incorporation of molecular oxygen, incorporation of two atoms of oxygen"/>
    <property type="evidence" value="ECO:0007669"/>
    <property type="project" value="UniProtKB-ARBA"/>
</dbReference>
<dbReference type="PANTHER" id="PTHR30096:SF0">
    <property type="entry name" value="4,5-DOPA DIOXYGENASE EXTRADIOL-LIKE PROTEIN"/>
    <property type="match status" value="1"/>
</dbReference>
<reference evidence="7" key="1">
    <citation type="submission" date="2020-01" db="EMBL/GenBank/DDBJ databases">
        <title>Development of genomics and gene disruption for Polysphondylium violaceum indicates a role for the polyketide synthase stlB in stalk morphogenesis.</title>
        <authorList>
            <person name="Narita B."/>
            <person name="Kawabe Y."/>
            <person name="Kin K."/>
            <person name="Saito T."/>
            <person name="Gibbs R."/>
            <person name="Kuspa A."/>
            <person name="Muzny D."/>
            <person name="Queller D."/>
            <person name="Richards S."/>
            <person name="Strassman J."/>
            <person name="Sucgang R."/>
            <person name="Worley K."/>
            <person name="Schaap P."/>
        </authorList>
    </citation>
    <scope>NUCLEOTIDE SEQUENCE</scope>
    <source>
        <strain evidence="7">QSvi11</strain>
    </source>
</reference>
<gene>
    <name evidence="7" type="ORF">CYY_006279</name>
</gene>
<proteinExistence type="inferred from homology"/>
<sequence length="264" mass="29356">MTNNILKMPSLFIAHGSPMLAIQTTPYTKFLNTLGDSLKPKAIVIFSAHHETEVTTVSVHDNTYDTIYDFYGFPKEMYQIKYPAKGSSSVANSVLDKLQKSGLKAQKETKRGLDHGSWTLLMKMFPNADVPVVQVSVNPNGDARQHYEIGKSLRGLKDEGILIIGSGVTVHNLGAIKWGQDKPEPWAVKFDDFLIENVKSNQLDNLFNWSKLAPNARLAVPTAEHFFPFFVALGASSSDDISSSKVINRHYEVGTLSYLSFNFN</sequence>
<accession>A0A8J4V635</accession>
<comment type="caution">
    <text evidence="7">The sequence shown here is derived from an EMBL/GenBank/DDBJ whole genome shotgun (WGS) entry which is preliminary data.</text>
</comment>
<evidence type="ECO:0000256" key="5">
    <source>
        <dbReference type="ARBA" id="ARBA00023002"/>
    </source>
</evidence>
<keyword evidence="4" id="KW-0862">Zinc</keyword>
<evidence type="ECO:0000256" key="2">
    <source>
        <dbReference type="ARBA" id="ARBA00007581"/>
    </source>
</evidence>
<dbReference type="PIRSF" id="PIRSF006157">
    <property type="entry name" value="Doxgns_DODA"/>
    <property type="match status" value="1"/>
</dbReference>
<evidence type="ECO:0000256" key="1">
    <source>
        <dbReference type="ARBA" id="ARBA00001947"/>
    </source>
</evidence>
<dbReference type="GO" id="GO:0008270">
    <property type="term" value="F:zinc ion binding"/>
    <property type="evidence" value="ECO:0007669"/>
    <property type="project" value="InterPro"/>
</dbReference>
<dbReference type="GO" id="GO:0008198">
    <property type="term" value="F:ferrous iron binding"/>
    <property type="evidence" value="ECO:0007669"/>
    <property type="project" value="InterPro"/>
</dbReference>
<dbReference type="CDD" id="cd07363">
    <property type="entry name" value="45_DOPA_Dioxygenase"/>
    <property type="match status" value="1"/>
</dbReference>
<evidence type="ECO:0000313" key="7">
    <source>
        <dbReference type="EMBL" id="KAF2072404.1"/>
    </source>
</evidence>
<dbReference type="InterPro" id="IPR014436">
    <property type="entry name" value="Extradiol_dOase_DODA"/>
</dbReference>
<evidence type="ECO:0000256" key="3">
    <source>
        <dbReference type="ARBA" id="ARBA00022723"/>
    </source>
</evidence>
<name>A0A8J4V635_9MYCE</name>
<evidence type="ECO:0000313" key="8">
    <source>
        <dbReference type="Proteomes" id="UP000695562"/>
    </source>
</evidence>
<dbReference type="OrthoDB" id="7396853at2759"/>
<evidence type="ECO:0000259" key="6">
    <source>
        <dbReference type="Pfam" id="PF02900"/>
    </source>
</evidence>
<comment type="similarity">
    <text evidence="2">Belongs to the DODA-type extradiol aromatic ring-opening dioxygenase family.</text>
</comment>
<dbReference type="Proteomes" id="UP000695562">
    <property type="component" value="Unassembled WGS sequence"/>
</dbReference>
<dbReference type="SUPFAM" id="SSF53213">
    <property type="entry name" value="LigB-like"/>
    <property type="match status" value="1"/>
</dbReference>